<gene>
    <name evidence="4" type="ORF">PVAP13_5KG241200</name>
</gene>
<accession>A0A8T0SH85</accession>
<name>A0A8T0SH85_PANVG</name>
<dbReference type="InterPro" id="IPR036397">
    <property type="entry name" value="RNaseH_sf"/>
</dbReference>
<dbReference type="GO" id="GO:0003676">
    <property type="term" value="F:nucleic acid binding"/>
    <property type="evidence" value="ECO:0007669"/>
    <property type="project" value="InterPro"/>
</dbReference>
<dbReference type="SUPFAM" id="SSF53098">
    <property type="entry name" value="Ribonuclease H-like"/>
    <property type="match status" value="1"/>
</dbReference>
<evidence type="ECO:0000313" key="5">
    <source>
        <dbReference type="Proteomes" id="UP000823388"/>
    </source>
</evidence>
<dbReference type="InterPro" id="IPR002562">
    <property type="entry name" value="3'-5'_exonuclease_dom"/>
</dbReference>
<dbReference type="InterPro" id="IPR012337">
    <property type="entry name" value="RNaseH-like_sf"/>
</dbReference>
<dbReference type="GO" id="GO:0008408">
    <property type="term" value="F:3'-5' exonuclease activity"/>
    <property type="evidence" value="ECO:0007669"/>
    <property type="project" value="InterPro"/>
</dbReference>
<dbReference type="GO" id="GO:0005634">
    <property type="term" value="C:nucleus"/>
    <property type="evidence" value="ECO:0007669"/>
    <property type="project" value="TreeGrafter"/>
</dbReference>
<reference evidence="4" key="1">
    <citation type="submission" date="2020-05" db="EMBL/GenBank/DDBJ databases">
        <title>WGS assembly of Panicum virgatum.</title>
        <authorList>
            <person name="Lovell J.T."/>
            <person name="Jenkins J."/>
            <person name="Shu S."/>
            <person name="Juenger T.E."/>
            <person name="Schmutz J."/>
        </authorList>
    </citation>
    <scope>NUCLEOTIDE SEQUENCE</scope>
    <source>
        <strain evidence="4">AP13</strain>
    </source>
</reference>
<evidence type="ECO:0000313" key="4">
    <source>
        <dbReference type="EMBL" id="KAG2597750.1"/>
    </source>
</evidence>
<evidence type="ECO:0000256" key="1">
    <source>
        <dbReference type="ARBA" id="ARBA00022722"/>
    </source>
</evidence>
<feature type="domain" description="3'-5' exonuclease" evidence="3">
    <location>
        <begin position="25"/>
        <end position="202"/>
    </location>
</feature>
<evidence type="ECO:0000259" key="3">
    <source>
        <dbReference type="Pfam" id="PF01612"/>
    </source>
</evidence>
<dbReference type="Pfam" id="PF01612">
    <property type="entry name" value="DNA_pol_A_exo1"/>
    <property type="match status" value="1"/>
</dbReference>
<dbReference type="GO" id="GO:0005737">
    <property type="term" value="C:cytoplasm"/>
    <property type="evidence" value="ECO:0007669"/>
    <property type="project" value="TreeGrafter"/>
</dbReference>
<dbReference type="Gene3D" id="3.30.420.10">
    <property type="entry name" value="Ribonuclease H-like superfamily/Ribonuclease H"/>
    <property type="match status" value="1"/>
</dbReference>
<dbReference type="GO" id="GO:0006139">
    <property type="term" value="P:nucleobase-containing compound metabolic process"/>
    <property type="evidence" value="ECO:0007669"/>
    <property type="project" value="InterPro"/>
</dbReference>
<proteinExistence type="predicted"/>
<evidence type="ECO:0000256" key="2">
    <source>
        <dbReference type="ARBA" id="ARBA00022801"/>
    </source>
</evidence>
<protein>
    <recommendedName>
        <fullName evidence="3">3'-5' exonuclease domain-containing protein</fullName>
    </recommendedName>
</protein>
<organism evidence="4 5">
    <name type="scientific">Panicum virgatum</name>
    <name type="common">Blackwell switchgrass</name>
    <dbReference type="NCBI Taxonomy" id="38727"/>
    <lineage>
        <taxon>Eukaryota</taxon>
        <taxon>Viridiplantae</taxon>
        <taxon>Streptophyta</taxon>
        <taxon>Embryophyta</taxon>
        <taxon>Tracheophyta</taxon>
        <taxon>Spermatophyta</taxon>
        <taxon>Magnoliopsida</taxon>
        <taxon>Liliopsida</taxon>
        <taxon>Poales</taxon>
        <taxon>Poaceae</taxon>
        <taxon>PACMAD clade</taxon>
        <taxon>Panicoideae</taxon>
        <taxon>Panicodae</taxon>
        <taxon>Paniceae</taxon>
        <taxon>Panicinae</taxon>
        <taxon>Panicum</taxon>
        <taxon>Panicum sect. Hiantes</taxon>
    </lineage>
</organism>
<comment type="caution">
    <text evidence="4">The sequence shown here is derived from an EMBL/GenBank/DDBJ whole genome shotgun (WGS) entry which is preliminary data.</text>
</comment>
<keyword evidence="1" id="KW-0540">Nuclease</keyword>
<keyword evidence="5" id="KW-1185">Reference proteome</keyword>
<dbReference type="EMBL" id="CM029045">
    <property type="protein sequence ID" value="KAG2597750.1"/>
    <property type="molecule type" value="Genomic_DNA"/>
</dbReference>
<dbReference type="PANTHER" id="PTHR13620:SF121">
    <property type="entry name" value="EMB|CAB82946.1-RELATED"/>
    <property type="match status" value="1"/>
</dbReference>
<dbReference type="AlphaFoldDB" id="A0A8T0SH85"/>
<keyword evidence="2" id="KW-0378">Hydrolase</keyword>
<dbReference type="InterPro" id="IPR051132">
    <property type="entry name" value="3-5_Exonuclease_domain"/>
</dbReference>
<sequence length="214" mass="24305">MSHYWMPFERALVDTTVTCDASVAARFLEQIRGSPPQRGMIVGLDTKWKKLDGGNFTTALLQLCVGSRVLVFQVLYATSGDLPVVLKSFLTEEEQIFMGAHIGNDVYRLQDDFGITISHPVDLQLAVPEADPSYEYLDGPHPLYKVTHSSLEKIASEVLRLPRLCKPIVDHDSWDACYLRPSQVEYAAVDTYLLYEIANQLKIRYGYRFIKEEL</sequence>
<dbReference type="Proteomes" id="UP000823388">
    <property type="component" value="Chromosome 5K"/>
</dbReference>
<dbReference type="PANTHER" id="PTHR13620">
    <property type="entry name" value="3-5 EXONUCLEASE"/>
    <property type="match status" value="1"/>
</dbReference>